<name>A0AAD8LNM3_BABGI</name>
<protein>
    <recommendedName>
        <fullName evidence="4">Vacuolar protein sorting-associated protein 51 homolog</fullName>
    </recommendedName>
</protein>
<evidence type="ECO:0000313" key="2">
    <source>
        <dbReference type="EMBL" id="KAK1442386.1"/>
    </source>
</evidence>
<dbReference type="EMBL" id="JAVEPI010000004">
    <property type="protein sequence ID" value="KAK1442386.1"/>
    <property type="molecule type" value="Genomic_DNA"/>
</dbReference>
<proteinExistence type="predicted"/>
<dbReference type="Pfam" id="PF08700">
    <property type="entry name" value="VPS51_Exo84_N"/>
    <property type="match status" value="1"/>
</dbReference>
<evidence type="ECO:0000313" key="3">
    <source>
        <dbReference type="Proteomes" id="UP001230268"/>
    </source>
</evidence>
<feature type="region of interest" description="Disordered" evidence="1">
    <location>
        <begin position="32"/>
        <end position="51"/>
    </location>
</feature>
<gene>
    <name evidence="2" type="ORF">BgAZ_404160</name>
</gene>
<dbReference type="Proteomes" id="UP001230268">
    <property type="component" value="Unassembled WGS sequence"/>
</dbReference>
<keyword evidence="3" id="KW-1185">Reference proteome</keyword>
<sequence length="979" mass="111435">MSSSASVSSEAATEGYVENRSVSDLLSSFYDVDNSKDDDSQEEECSSNSVAHYPGDDVALSGTIFGKEDFNVSECLNTVLKKYSMVDLIVLLRRLEREVRQFTAGKQLLIYDNYECLFTALDTVHEINDELIVVQKHLQALKASQIKASSIDISSRYGIREKLVKFSELNRLLNIFQVLASIANCLCVAREEASSKLESKAGVLELLRISAKVFVLLKTVQEHCGPKVRNIQLFHTFNKYAMDLMSQIIKRLNKMLKSEYVSHNELISICCNLAKSRLVCKQVWEYYWVSKSFVLRQKLESILKLAKTSTTTLYVLSNDIVDFVLSVVEAVWSEGYSNLVKHTEANKCNEPPQYQQDVVNAVPCMFCIGEDFELYYHADEIIQDCGTRVNEYETNYLTHSFCYVKLLSEYHCKCMRGHVGHQVASLYVQLAFASLQYRMMSTHNKSNTNEVVFLLTSMLDKFKAIRKDDSLVRYITNISSKWILLIILLYLQKLFYPIYNALSNSVLSPEQQGQNAFKALEIQVDAILKEDVTEMLTIVDDLSNVMHTSLRPLFSSYLMLYIINLKNIFRALYKGCIVSYESQNNVVDRLASLSLLTSLRGNSGTTRLRLINEHMQMKRSGAYTVLCENKPFVYADESNNDKHMAPTVKAAISVDHYLEMLAKRKTNITPFTSTTLRHNLSRVILSMYDFDTVFERILKRAMEKVGRLSTVVTNVDIHMAPQAVNAVMPEHLKKNLQAYLSTFVNDGHVQNYFEKMFNDDRIHLTAILSAVDQYDKGTVSFTIPMEHLLTDKSENDVNLLGNEEPVKQCPFDLTQSIISYVMNAYIAIANRIVRVTMEGIESEASNIDAAIKDFTGMMYEMIEFLDSFSDAAPVDEATKGRAVELNKKLSDIICFNDIRSLSCVYLFPFLPSKELCLKLFTIRIAQLITDASHQHVVNTEHLKGILARIEMQLLVAFRKSTDIDQMKRAFGKLAYSDVM</sequence>
<organism evidence="2 3">
    <name type="scientific">Babesia gibsoni</name>
    <dbReference type="NCBI Taxonomy" id="33632"/>
    <lineage>
        <taxon>Eukaryota</taxon>
        <taxon>Sar</taxon>
        <taxon>Alveolata</taxon>
        <taxon>Apicomplexa</taxon>
        <taxon>Aconoidasida</taxon>
        <taxon>Piroplasmida</taxon>
        <taxon>Babesiidae</taxon>
        <taxon>Babesia</taxon>
    </lineage>
</organism>
<evidence type="ECO:0000256" key="1">
    <source>
        <dbReference type="SAM" id="MobiDB-lite"/>
    </source>
</evidence>
<dbReference type="AlphaFoldDB" id="A0AAD8LNM3"/>
<reference evidence="2" key="1">
    <citation type="submission" date="2023-08" db="EMBL/GenBank/DDBJ databases">
        <title>Draft sequence of the Babesia gibsoni genome.</title>
        <authorList>
            <person name="Yamagishi J.Y."/>
            <person name="Xuan X.X."/>
        </authorList>
    </citation>
    <scope>NUCLEOTIDE SEQUENCE</scope>
    <source>
        <strain evidence="2">Azabu</strain>
    </source>
</reference>
<accession>A0AAD8LNM3</accession>
<comment type="caution">
    <text evidence="2">The sequence shown here is derived from an EMBL/GenBank/DDBJ whole genome shotgun (WGS) entry which is preliminary data.</text>
</comment>
<evidence type="ECO:0008006" key="4">
    <source>
        <dbReference type="Google" id="ProtNLM"/>
    </source>
</evidence>